<keyword evidence="2" id="KW-0863">Zinc-finger</keyword>
<evidence type="ECO:0000256" key="2">
    <source>
        <dbReference type="ARBA" id="ARBA00022771"/>
    </source>
</evidence>
<gene>
    <name evidence="5" type="ORF">HW555_005659</name>
</gene>
<sequence length="246" mass="28550">MKQPSTSKGELADFTLIKSKRGQDLLLRHGYIYNKRRENKNGVIVWRCIKRNECKAQLKTNIDCTVLINENPHLCQPSHIDNESKIKIDKCIKRAKTEPTISVPKIYLDMVSELKDSGLDLVKKIPNYDTVKKVLYASRNRALQVKKTRFNKVQDLVVPPCYDHLIFADFKDNETPIYALLPNKKENTYETFLNLIRVNYRNSPQNVLQQILKKVQCWPSKKPFQRHGSKVAYFILKDACGGKRNS</sequence>
<dbReference type="AlphaFoldDB" id="A0A835L766"/>
<evidence type="ECO:0000313" key="5">
    <source>
        <dbReference type="EMBL" id="KAF9417148.1"/>
    </source>
</evidence>
<keyword evidence="1" id="KW-0479">Metal-binding</keyword>
<keyword evidence="6" id="KW-1185">Reference proteome</keyword>
<keyword evidence="3" id="KW-0862">Zinc</keyword>
<dbReference type="Gene3D" id="2.20.25.240">
    <property type="match status" value="1"/>
</dbReference>
<comment type="caution">
    <text evidence="5">The sequence shown here is derived from an EMBL/GenBank/DDBJ whole genome shotgun (WGS) entry which is preliminary data.</text>
</comment>
<evidence type="ECO:0000259" key="4">
    <source>
        <dbReference type="Pfam" id="PF04500"/>
    </source>
</evidence>
<evidence type="ECO:0000256" key="1">
    <source>
        <dbReference type="ARBA" id="ARBA00022723"/>
    </source>
</evidence>
<reference evidence="5" key="1">
    <citation type="submission" date="2020-08" db="EMBL/GenBank/DDBJ databases">
        <title>Spodoptera exigua strain:BAW_Kor-Di-RS1 Genome sequencing and assembly.</title>
        <authorList>
            <person name="Kim J."/>
            <person name="Nam H.Y."/>
            <person name="Kwon M."/>
            <person name="Choi J.H."/>
            <person name="Cho S.R."/>
            <person name="Kim G.-H."/>
        </authorList>
    </citation>
    <scope>NUCLEOTIDE SEQUENCE</scope>
    <source>
        <strain evidence="5">BAW_Kor-Di-RS1</strain>
        <tissue evidence="5">Whole-body</tissue>
    </source>
</reference>
<protein>
    <recommendedName>
        <fullName evidence="4">FLYWCH-type domain-containing protein</fullName>
    </recommendedName>
</protein>
<dbReference type="GO" id="GO:0008270">
    <property type="term" value="F:zinc ion binding"/>
    <property type="evidence" value="ECO:0007669"/>
    <property type="project" value="UniProtKB-KW"/>
</dbReference>
<dbReference type="Pfam" id="PF04500">
    <property type="entry name" value="FLYWCH"/>
    <property type="match status" value="1"/>
</dbReference>
<dbReference type="EMBL" id="JACKWZ010000076">
    <property type="protein sequence ID" value="KAF9417148.1"/>
    <property type="molecule type" value="Genomic_DNA"/>
</dbReference>
<dbReference type="Proteomes" id="UP000648187">
    <property type="component" value="Unassembled WGS sequence"/>
</dbReference>
<evidence type="ECO:0000313" key="6">
    <source>
        <dbReference type="Proteomes" id="UP000648187"/>
    </source>
</evidence>
<evidence type="ECO:0000256" key="3">
    <source>
        <dbReference type="ARBA" id="ARBA00022833"/>
    </source>
</evidence>
<organism evidence="5 6">
    <name type="scientific">Spodoptera exigua</name>
    <name type="common">Beet armyworm</name>
    <name type="synonym">Noctua fulgens</name>
    <dbReference type="NCBI Taxonomy" id="7107"/>
    <lineage>
        <taxon>Eukaryota</taxon>
        <taxon>Metazoa</taxon>
        <taxon>Ecdysozoa</taxon>
        <taxon>Arthropoda</taxon>
        <taxon>Hexapoda</taxon>
        <taxon>Insecta</taxon>
        <taxon>Pterygota</taxon>
        <taxon>Neoptera</taxon>
        <taxon>Endopterygota</taxon>
        <taxon>Lepidoptera</taxon>
        <taxon>Glossata</taxon>
        <taxon>Ditrysia</taxon>
        <taxon>Noctuoidea</taxon>
        <taxon>Noctuidae</taxon>
        <taxon>Amphipyrinae</taxon>
        <taxon>Spodoptera</taxon>
    </lineage>
</organism>
<name>A0A835L766_SPOEX</name>
<accession>A0A835L766</accession>
<feature type="domain" description="FLYWCH-type" evidence="4">
    <location>
        <begin position="17"/>
        <end position="73"/>
    </location>
</feature>
<dbReference type="InterPro" id="IPR007588">
    <property type="entry name" value="Znf_FLYWCH"/>
</dbReference>
<proteinExistence type="predicted"/>